<feature type="chain" id="PRO_5045177500" evidence="5">
    <location>
        <begin position="27"/>
        <end position="111"/>
    </location>
</feature>
<dbReference type="InterPro" id="IPR009056">
    <property type="entry name" value="Cyt_c-like_dom"/>
</dbReference>
<evidence type="ECO:0000256" key="5">
    <source>
        <dbReference type="SAM" id="SignalP"/>
    </source>
</evidence>
<keyword evidence="8" id="KW-1185">Reference proteome</keyword>
<feature type="signal peptide" evidence="5">
    <location>
        <begin position="1"/>
        <end position="26"/>
    </location>
</feature>
<keyword evidence="1 4" id="KW-0349">Heme</keyword>
<dbReference type="Pfam" id="PF13442">
    <property type="entry name" value="Cytochrome_CBB3"/>
    <property type="match status" value="1"/>
</dbReference>
<dbReference type="Proteomes" id="UP001404845">
    <property type="component" value="Unassembled WGS sequence"/>
</dbReference>
<feature type="domain" description="Cytochrome c" evidence="6">
    <location>
        <begin position="29"/>
        <end position="110"/>
    </location>
</feature>
<reference evidence="7 8" key="1">
    <citation type="journal article" date="2023" name="PLoS ONE">
        <title>Complete genome assembly of Hawai'i environmental nontuberculous mycobacteria reveals unexpected co-isolation with methylobacteria.</title>
        <authorList>
            <person name="Hendrix J."/>
            <person name="Epperson L.E."/>
            <person name="Tong E.I."/>
            <person name="Chan Y.L."/>
            <person name="Hasan N.A."/>
            <person name="Dawrs S.N."/>
            <person name="Norton G.J."/>
            <person name="Virdi R."/>
            <person name="Crooks J.L."/>
            <person name="Chan E.D."/>
            <person name="Honda J.R."/>
            <person name="Strong M."/>
        </authorList>
    </citation>
    <scope>NUCLEOTIDE SEQUENCE [LARGE SCALE GENOMIC DNA]</scope>
    <source>
        <strain evidence="7 8">NJH_HI01</strain>
    </source>
</reference>
<accession>A0ABU9Z5G5</accession>
<proteinExistence type="predicted"/>
<organism evidence="7 8">
    <name type="scientific">Methylorubrum rhodesianum</name>
    <dbReference type="NCBI Taxonomy" id="29427"/>
    <lineage>
        <taxon>Bacteria</taxon>
        <taxon>Pseudomonadati</taxon>
        <taxon>Pseudomonadota</taxon>
        <taxon>Alphaproteobacteria</taxon>
        <taxon>Hyphomicrobiales</taxon>
        <taxon>Methylobacteriaceae</taxon>
        <taxon>Methylorubrum</taxon>
    </lineage>
</organism>
<name>A0ABU9Z5G5_9HYPH</name>
<comment type="caution">
    <text evidence="7">The sequence shown here is derived from an EMBL/GenBank/DDBJ whole genome shotgun (WGS) entry which is preliminary data.</text>
</comment>
<evidence type="ECO:0000256" key="4">
    <source>
        <dbReference type="PROSITE-ProRule" id="PRU00433"/>
    </source>
</evidence>
<evidence type="ECO:0000259" key="6">
    <source>
        <dbReference type="PROSITE" id="PS51007"/>
    </source>
</evidence>
<sequence length="111" mass="12053">MRRHALPLSVLTAVALSLLFALPVDARDESAVRGEAFARAHCARCHALGPRGASPMREAPPFRALARGFPIDDLADVLTEGVDRRHPAMPDFRLGPAEASDLTAYLKALRR</sequence>
<evidence type="ECO:0000313" key="7">
    <source>
        <dbReference type="EMBL" id="MEN3226485.1"/>
    </source>
</evidence>
<dbReference type="EMBL" id="JAQYXL010000001">
    <property type="protein sequence ID" value="MEN3226485.1"/>
    <property type="molecule type" value="Genomic_DNA"/>
</dbReference>
<evidence type="ECO:0000313" key="8">
    <source>
        <dbReference type="Proteomes" id="UP001404845"/>
    </source>
</evidence>
<dbReference type="Gene3D" id="1.10.760.10">
    <property type="entry name" value="Cytochrome c-like domain"/>
    <property type="match status" value="1"/>
</dbReference>
<protein>
    <submittedName>
        <fullName evidence="7">Cytochrome c</fullName>
    </submittedName>
</protein>
<evidence type="ECO:0000256" key="2">
    <source>
        <dbReference type="ARBA" id="ARBA00022723"/>
    </source>
</evidence>
<keyword evidence="2 4" id="KW-0479">Metal-binding</keyword>
<dbReference type="InterPro" id="IPR036909">
    <property type="entry name" value="Cyt_c-like_dom_sf"/>
</dbReference>
<dbReference type="SUPFAM" id="SSF46626">
    <property type="entry name" value="Cytochrome c"/>
    <property type="match status" value="1"/>
</dbReference>
<keyword evidence="3 4" id="KW-0408">Iron</keyword>
<dbReference type="PROSITE" id="PS51007">
    <property type="entry name" value="CYTC"/>
    <property type="match status" value="1"/>
</dbReference>
<evidence type="ECO:0000256" key="1">
    <source>
        <dbReference type="ARBA" id="ARBA00022617"/>
    </source>
</evidence>
<gene>
    <name evidence="7" type="ORF">PUR21_02170</name>
</gene>
<keyword evidence="5" id="KW-0732">Signal</keyword>
<dbReference type="RefSeq" id="WP_200670963.1">
    <property type="nucleotide sequence ID" value="NZ_JACWCW010000030.1"/>
</dbReference>
<evidence type="ECO:0000256" key="3">
    <source>
        <dbReference type="ARBA" id="ARBA00023004"/>
    </source>
</evidence>